<accession>C0PAR6</accession>
<sequence length="85" mass="9150">MTNTMITDQRRSYFTMSPNVQARLLGTAGDGPLRHPQVRRSFSALESNDPTSNTATGVSSALAELVPTLSKIIRISVNNNSSAND</sequence>
<dbReference type="AlphaFoldDB" id="C0PAR6"/>
<reference evidence="1" key="2">
    <citation type="submission" date="2012-06" db="EMBL/GenBank/DDBJ databases">
        <authorList>
            <person name="Yu Y."/>
            <person name="Currie J."/>
            <person name="Lomeli R."/>
            <person name="Angelova A."/>
            <person name="Collura K."/>
            <person name="Wissotski M."/>
            <person name="Campos D."/>
            <person name="Kudrna D."/>
            <person name="Golser W."/>
            <person name="Ashely E."/>
            <person name="Descour A."/>
            <person name="Fernandes J."/>
            <person name="Soderlund C."/>
            <person name="Walbot V."/>
        </authorList>
    </citation>
    <scope>NUCLEOTIDE SEQUENCE</scope>
    <source>
        <strain evidence="1">B73</strain>
    </source>
</reference>
<evidence type="ECO:0000313" key="1">
    <source>
        <dbReference type="EMBL" id="ACN31261.1"/>
    </source>
</evidence>
<proteinExistence type="evidence at transcript level"/>
<protein>
    <submittedName>
        <fullName evidence="1">Uncharacterized protein</fullName>
    </submittedName>
</protein>
<organism evidence="1">
    <name type="scientific">Zea mays</name>
    <name type="common">Maize</name>
    <dbReference type="NCBI Taxonomy" id="4577"/>
    <lineage>
        <taxon>Eukaryota</taxon>
        <taxon>Viridiplantae</taxon>
        <taxon>Streptophyta</taxon>
        <taxon>Embryophyta</taxon>
        <taxon>Tracheophyta</taxon>
        <taxon>Spermatophyta</taxon>
        <taxon>Magnoliopsida</taxon>
        <taxon>Liliopsida</taxon>
        <taxon>Poales</taxon>
        <taxon>Poaceae</taxon>
        <taxon>PACMAD clade</taxon>
        <taxon>Panicoideae</taxon>
        <taxon>Andropogonodae</taxon>
        <taxon>Andropogoneae</taxon>
        <taxon>Tripsacinae</taxon>
        <taxon>Zea</taxon>
    </lineage>
</organism>
<dbReference type="EMBL" id="BT065584">
    <property type="protein sequence ID" value="ACN31460.1"/>
    <property type="molecule type" value="mRNA"/>
</dbReference>
<dbReference type="EMBL" id="BT065385">
    <property type="protein sequence ID" value="ACN31261.1"/>
    <property type="molecule type" value="mRNA"/>
</dbReference>
<name>C0PAR6_MAIZE</name>
<reference evidence="1" key="1">
    <citation type="journal article" date="2009" name="PLoS Genet.">
        <title>Sequencing, mapping, and analysis of 27,455 maize full-length cDNAs.</title>
        <authorList>
            <person name="Soderlund C."/>
            <person name="Descour A."/>
            <person name="Kudrna D."/>
            <person name="Bomhoff M."/>
            <person name="Boyd L."/>
            <person name="Currie J."/>
            <person name="Angelova A."/>
            <person name="Collura K."/>
            <person name="Wissotski M."/>
            <person name="Ashley E."/>
            <person name="Morrow D."/>
            <person name="Fernandes J."/>
            <person name="Walbot V."/>
            <person name="Yu Y."/>
        </authorList>
    </citation>
    <scope>NUCLEOTIDE SEQUENCE</scope>
    <source>
        <strain evidence="1">B73</strain>
    </source>
</reference>